<keyword evidence="7" id="KW-1185">Reference proteome</keyword>
<comment type="similarity">
    <text evidence="2">Belongs to the nematode transthyretin-like family.</text>
</comment>
<feature type="chain" id="PRO_5043138652" evidence="5">
    <location>
        <begin position="18"/>
        <end position="142"/>
    </location>
</feature>
<proteinExistence type="inferred from homology"/>
<protein>
    <submittedName>
        <fullName evidence="8">Transthyretin-like family protein</fullName>
    </submittedName>
</protein>
<evidence type="ECO:0000256" key="3">
    <source>
        <dbReference type="ARBA" id="ARBA00022525"/>
    </source>
</evidence>
<evidence type="ECO:0000313" key="7">
    <source>
        <dbReference type="Proteomes" id="UP000271098"/>
    </source>
</evidence>
<evidence type="ECO:0000256" key="5">
    <source>
        <dbReference type="SAM" id="SignalP"/>
    </source>
</evidence>
<dbReference type="GO" id="GO:0009986">
    <property type="term" value="C:cell surface"/>
    <property type="evidence" value="ECO:0007669"/>
    <property type="project" value="InterPro"/>
</dbReference>
<keyword evidence="4 5" id="KW-0732">Signal</keyword>
<dbReference type="Pfam" id="PF01060">
    <property type="entry name" value="TTR-52"/>
    <property type="match status" value="1"/>
</dbReference>
<feature type="signal peptide" evidence="5">
    <location>
        <begin position="1"/>
        <end position="17"/>
    </location>
</feature>
<reference evidence="6 7" key="2">
    <citation type="submission" date="2018-11" db="EMBL/GenBank/DDBJ databases">
        <authorList>
            <consortium name="Pathogen Informatics"/>
        </authorList>
    </citation>
    <scope>NUCLEOTIDE SEQUENCE [LARGE SCALE GENOMIC DNA]</scope>
</reference>
<evidence type="ECO:0000313" key="8">
    <source>
        <dbReference type="WBParaSite" id="GPUH_0000508301-mRNA-1"/>
    </source>
</evidence>
<evidence type="ECO:0000256" key="2">
    <source>
        <dbReference type="ARBA" id="ARBA00010112"/>
    </source>
</evidence>
<evidence type="ECO:0000256" key="1">
    <source>
        <dbReference type="ARBA" id="ARBA00004613"/>
    </source>
</evidence>
<dbReference type="EMBL" id="UYRT01010282">
    <property type="protein sequence ID" value="VDK48891.1"/>
    <property type="molecule type" value="Genomic_DNA"/>
</dbReference>
<organism evidence="8">
    <name type="scientific">Gongylonema pulchrum</name>
    <dbReference type="NCBI Taxonomy" id="637853"/>
    <lineage>
        <taxon>Eukaryota</taxon>
        <taxon>Metazoa</taxon>
        <taxon>Ecdysozoa</taxon>
        <taxon>Nematoda</taxon>
        <taxon>Chromadorea</taxon>
        <taxon>Rhabditida</taxon>
        <taxon>Spirurina</taxon>
        <taxon>Spiruromorpha</taxon>
        <taxon>Spiruroidea</taxon>
        <taxon>Gongylonematidae</taxon>
        <taxon>Gongylonema</taxon>
    </lineage>
</organism>
<dbReference type="GO" id="GO:0005576">
    <property type="term" value="C:extracellular region"/>
    <property type="evidence" value="ECO:0007669"/>
    <property type="project" value="UniProtKB-SubCell"/>
</dbReference>
<gene>
    <name evidence="6" type="ORF">GPUH_LOCUS5074</name>
</gene>
<dbReference type="AlphaFoldDB" id="A0A183D8N5"/>
<dbReference type="Gene3D" id="2.60.40.3330">
    <property type="match status" value="1"/>
</dbReference>
<dbReference type="OrthoDB" id="5912452at2759"/>
<keyword evidence="3" id="KW-0964">Secreted</keyword>
<comment type="subcellular location">
    <subcellularLocation>
        <location evidence="1">Secreted</location>
    </subcellularLocation>
</comment>
<sequence length="142" mass="15638">MYYHLLCLLLAPALDLAALLKLGTTQSVAVKGKLLCNGKPATKVKVKLYDIDVALDDLMAAGSSDENGDFLLFGSETEITRIDPKLNIYHNCNDERKECLRKVSIKIPRSFVKEGEEAGEPFDAGILNLSSKFPGETRDCFN</sequence>
<dbReference type="WBParaSite" id="GPUH_0000508301-mRNA-1">
    <property type="protein sequence ID" value="GPUH_0000508301-mRNA-1"/>
    <property type="gene ID" value="GPUH_0000508301"/>
</dbReference>
<reference evidence="8" key="1">
    <citation type="submission" date="2016-06" db="UniProtKB">
        <authorList>
            <consortium name="WormBaseParasite"/>
        </authorList>
    </citation>
    <scope>IDENTIFICATION</scope>
</reference>
<accession>A0A183D8N5</accession>
<dbReference type="InterPro" id="IPR038479">
    <property type="entry name" value="Transthyretin-like_sf"/>
</dbReference>
<evidence type="ECO:0000313" key="6">
    <source>
        <dbReference type="EMBL" id="VDK48891.1"/>
    </source>
</evidence>
<dbReference type="InterPro" id="IPR001534">
    <property type="entry name" value="Transthyretin-like"/>
</dbReference>
<dbReference type="Proteomes" id="UP000271098">
    <property type="component" value="Unassembled WGS sequence"/>
</dbReference>
<name>A0A183D8N5_9BILA</name>
<evidence type="ECO:0000256" key="4">
    <source>
        <dbReference type="ARBA" id="ARBA00022729"/>
    </source>
</evidence>
<dbReference type="PANTHER" id="PTHR21700">
    <property type="entry name" value="TRANSTHYRETIN-LIKE FAMILY PROTEIN-RELATED"/>
    <property type="match status" value="1"/>
</dbReference>